<sequence length="296" mass="35821">MLLQIKELYKEKCIIDEMPDYPNDYYWFKDEGNHLIGIKKNVPTSEKKLLSLLFDEIVSIDFDQQKRLFWLELLLYGKTKLLETMVHPYDEVRFIFFHHNFDSDTKIEFDQLIKSFNQKFIVLFIDREYGVILDFTKRNEYDVEEFEEIAKAINEDFYYYTNLYKTVDYSIDDQISEAFLKEFNLYQKYRNRQVLIMEQQELLLQYMILTINDYDGFNQLAQKIERLSYDLVEVVKSYLDNNFNLSMGAKALYMHRNTFMNKLERFIQVTGLNVKEFKHAIVAYILIKNLELKSNM</sequence>
<accession>A0A9Q9FED4</accession>
<dbReference type="RefSeq" id="WP_212724691.1">
    <property type="nucleotide sequence ID" value="NZ_CP071250.1"/>
</dbReference>
<protein>
    <submittedName>
        <fullName evidence="2">Helix-turn-helix domain-containing protein</fullName>
    </submittedName>
</protein>
<evidence type="ECO:0000313" key="3">
    <source>
        <dbReference type="Proteomes" id="UP001058072"/>
    </source>
</evidence>
<proteinExistence type="predicted"/>
<dbReference type="InterPro" id="IPR025736">
    <property type="entry name" value="PucR_C-HTH_dom"/>
</dbReference>
<dbReference type="Proteomes" id="UP001058072">
    <property type="component" value="Chromosome"/>
</dbReference>
<dbReference type="AlphaFoldDB" id="A0A9Q9FED4"/>
<reference evidence="2" key="1">
    <citation type="submission" date="2021-03" db="EMBL/GenBank/DDBJ databases">
        <title>Comparative Genomics and Metabolomics in the genus Turicibacter.</title>
        <authorList>
            <person name="Maki J."/>
            <person name="Looft T."/>
        </authorList>
    </citation>
    <scope>NUCLEOTIDE SEQUENCE</scope>
    <source>
        <strain evidence="2">ISU324</strain>
    </source>
</reference>
<evidence type="ECO:0000259" key="1">
    <source>
        <dbReference type="Pfam" id="PF13556"/>
    </source>
</evidence>
<evidence type="ECO:0000313" key="2">
    <source>
        <dbReference type="EMBL" id="UUF08233.1"/>
    </source>
</evidence>
<dbReference type="InterPro" id="IPR042070">
    <property type="entry name" value="PucR_C-HTH_sf"/>
</dbReference>
<gene>
    <name evidence="2" type="ORF">J0J70_11745</name>
</gene>
<organism evidence="2 3">
    <name type="scientific">Turicibacter bilis</name>
    <dbReference type="NCBI Taxonomy" id="2735723"/>
    <lineage>
        <taxon>Bacteria</taxon>
        <taxon>Bacillati</taxon>
        <taxon>Bacillota</taxon>
        <taxon>Erysipelotrichia</taxon>
        <taxon>Erysipelotrichales</taxon>
        <taxon>Turicibacteraceae</taxon>
        <taxon>Turicibacter</taxon>
    </lineage>
</organism>
<dbReference type="Gene3D" id="1.10.10.2840">
    <property type="entry name" value="PucR C-terminal helix-turn-helix domain"/>
    <property type="match status" value="1"/>
</dbReference>
<name>A0A9Q9FED4_9FIRM</name>
<dbReference type="EMBL" id="CP071250">
    <property type="protein sequence ID" value="UUF08233.1"/>
    <property type="molecule type" value="Genomic_DNA"/>
</dbReference>
<feature type="domain" description="PucR C-terminal helix-turn-helix" evidence="1">
    <location>
        <begin position="231"/>
        <end position="285"/>
    </location>
</feature>
<dbReference type="Pfam" id="PF13556">
    <property type="entry name" value="HTH_30"/>
    <property type="match status" value="1"/>
</dbReference>